<evidence type="ECO:0000313" key="5">
    <source>
        <dbReference type="EMBL" id="MFC7391799.1"/>
    </source>
</evidence>
<reference evidence="6" key="1">
    <citation type="journal article" date="2019" name="Int. J. Syst. Evol. Microbiol.">
        <title>The Global Catalogue of Microorganisms (GCM) 10K type strain sequencing project: providing services to taxonomists for standard genome sequencing and annotation.</title>
        <authorList>
            <consortium name="The Broad Institute Genomics Platform"/>
            <consortium name="The Broad Institute Genome Sequencing Center for Infectious Disease"/>
            <person name="Wu L."/>
            <person name="Ma J."/>
        </authorList>
    </citation>
    <scope>NUCLEOTIDE SEQUENCE [LARGE SCALE GENOMIC DNA]</scope>
    <source>
        <strain evidence="6">CGMCC 1.16305</strain>
    </source>
</reference>
<sequence>MNDSIETLGVKHAVRIAGNGEPLLLLHGFTGSMGTWETFIDHWSKCFKIIAIDIVGHGSTIAPDDVSCFNMSHEAASIMKLLDKLNIKKPHLLGYSMGGRLALFMKTKYPEETGSLLLESSSPGLASEQDRIIRKQNDDQLADRIEAYGVENFVNEWEKVPLFKTQESLSKLDRQKIRVERLNQTANGLANSLRGMGTGVQPSLWDELKTISSHVMIVVGSLDQKFVQIGKAMSKRLPNATFHIVSNAGHAIHVEQPRIFDKIVSDDFYRSI</sequence>
<evidence type="ECO:0000259" key="4">
    <source>
        <dbReference type="Pfam" id="PF00561"/>
    </source>
</evidence>
<dbReference type="RefSeq" id="WP_380963257.1">
    <property type="nucleotide sequence ID" value="NZ_JBHTCO010000002.1"/>
</dbReference>
<dbReference type="HAMAP" id="MF_01660">
    <property type="entry name" value="MenH"/>
    <property type="match status" value="1"/>
</dbReference>
<dbReference type="NCBIfam" id="TIGR03695">
    <property type="entry name" value="menH_SHCHC"/>
    <property type="match status" value="1"/>
</dbReference>
<accession>A0ABW2PRQ3</accession>
<dbReference type="InterPro" id="IPR000073">
    <property type="entry name" value="AB_hydrolase_1"/>
</dbReference>
<dbReference type="InterPro" id="IPR022485">
    <property type="entry name" value="SHCHC_synthase_MenH"/>
</dbReference>
<dbReference type="SUPFAM" id="SSF53474">
    <property type="entry name" value="alpha/beta-Hydrolases"/>
    <property type="match status" value="1"/>
</dbReference>
<comment type="similarity">
    <text evidence="3">Belongs to the AB hydrolase superfamily. MenH family.</text>
</comment>
<evidence type="ECO:0000256" key="3">
    <source>
        <dbReference type="HAMAP-Rule" id="MF_01660"/>
    </source>
</evidence>
<gene>
    <name evidence="3 5" type="primary">menH</name>
    <name evidence="5" type="ORF">ACFQRG_02170</name>
</gene>
<comment type="caution">
    <text evidence="5">The sequence shown here is derived from an EMBL/GenBank/DDBJ whole genome shotgun (WGS) entry which is preliminary data.</text>
</comment>
<dbReference type="Proteomes" id="UP001596505">
    <property type="component" value="Unassembled WGS sequence"/>
</dbReference>
<keyword evidence="6" id="KW-1185">Reference proteome</keyword>
<dbReference type="Gene3D" id="3.40.50.1820">
    <property type="entry name" value="alpha/beta hydrolase"/>
    <property type="match status" value="1"/>
</dbReference>
<name>A0ABW2PRQ3_9BACL</name>
<dbReference type="EMBL" id="JBHTCO010000002">
    <property type="protein sequence ID" value="MFC7391799.1"/>
    <property type="molecule type" value="Genomic_DNA"/>
</dbReference>
<evidence type="ECO:0000256" key="2">
    <source>
        <dbReference type="ARBA" id="ARBA00023239"/>
    </source>
</evidence>
<feature type="domain" description="AB hydrolase-1" evidence="4">
    <location>
        <begin position="22"/>
        <end position="256"/>
    </location>
</feature>
<dbReference type="GO" id="GO:0070205">
    <property type="term" value="F:2-succinyl-6-hydroxy-2,4-cyclohexadiene-1-carboxylate synthase activity"/>
    <property type="evidence" value="ECO:0007669"/>
    <property type="project" value="UniProtKB-EC"/>
</dbReference>
<comment type="pathway">
    <text evidence="3">Quinol/quinone metabolism; menaquinone biosynthesis.</text>
</comment>
<comment type="catalytic activity">
    <reaction evidence="3">
        <text>5-enolpyruvoyl-6-hydroxy-2-succinyl-cyclohex-3-ene-1-carboxylate = (1R,6R)-6-hydroxy-2-succinyl-cyclohexa-2,4-diene-1-carboxylate + pyruvate</text>
        <dbReference type="Rhea" id="RHEA:25597"/>
        <dbReference type="ChEBI" id="CHEBI:15361"/>
        <dbReference type="ChEBI" id="CHEBI:58689"/>
        <dbReference type="ChEBI" id="CHEBI:58818"/>
        <dbReference type="EC" id="4.2.99.20"/>
    </reaction>
</comment>
<proteinExistence type="inferred from homology"/>
<evidence type="ECO:0000313" key="6">
    <source>
        <dbReference type="Proteomes" id="UP001596505"/>
    </source>
</evidence>
<dbReference type="InterPro" id="IPR029058">
    <property type="entry name" value="AB_hydrolase_fold"/>
</dbReference>
<comment type="pathway">
    <text evidence="3">Quinol/quinone metabolism; 1,4-dihydroxy-2-naphthoate biosynthesis; 1,4-dihydroxy-2-naphthoate from chorismate: step 3/7.</text>
</comment>
<comment type="subunit">
    <text evidence="3">Monomer.</text>
</comment>
<protein>
    <recommendedName>
        <fullName evidence="3">Putative 2-succinyl-6-hydroxy-2,4-cyclohexadiene-1-carboxylate synthase</fullName>
        <shortName evidence="3">SHCHC synthase</shortName>
        <ecNumber evidence="3">4.2.99.20</ecNumber>
    </recommendedName>
</protein>
<dbReference type="EC" id="4.2.99.20" evidence="3"/>
<evidence type="ECO:0000256" key="1">
    <source>
        <dbReference type="ARBA" id="ARBA00022428"/>
    </source>
</evidence>
<keyword evidence="1 3" id="KW-0474">Menaquinone biosynthesis</keyword>
<dbReference type="PANTHER" id="PTHR42916:SF1">
    <property type="entry name" value="PROTEIN PHYLLO, CHLOROPLASTIC"/>
    <property type="match status" value="1"/>
</dbReference>
<dbReference type="PANTHER" id="PTHR42916">
    <property type="entry name" value="2-SUCCINYL-5-ENOLPYRUVYL-6-HYDROXY-3-CYCLOHEXENE-1-CARBOXYLATE SYNTHASE"/>
    <property type="match status" value="1"/>
</dbReference>
<dbReference type="PRINTS" id="PR00111">
    <property type="entry name" value="ABHYDROLASE"/>
</dbReference>
<keyword evidence="2 3" id="KW-0456">Lyase</keyword>
<comment type="function">
    <text evidence="3">Catalyzes a proton abstraction reaction that results in 2,5-elimination of pyruvate from 2-succinyl-5-enolpyruvyl-6-hydroxy-3-cyclohexene-1-carboxylate (SEPHCHC) and the formation of 2-succinyl-6-hydroxy-2,4-cyclohexadiene-1-carboxylate (SHCHC).</text>
</comment>
<organism evidence="5 6">
    <name type="scientific">Scopulibacillus cellulosilyticus</name>
    <dbReference type="NCBI Taxonomy" id="2665665"/>
    <lineage>
        <taxon>Bacteria</taxon>
        <taxon>Bacillati</taxon>
        <taxon>Bacillota</taxon>
        <taxon>Bacilli</taxon>
        <taxon>Bacillales</taxon>
        <taxon>Sporolactobacillaceae</taxon>
        <taxon>Scopulibacillus</taxon>
    </lineage>
</organism>
<dbReference type="Pfam" id="PF00561">
    <property type="entry name" value="Abhydrolase_1"/>
    <property type="match status" value="1"/>
</dbReference>